<dbReference type="EMBL" id="JBBLXS010000066">
    <property type="protein sequence ID" value="MEK0184676.1"/>
    <property type="molecule type" value="Genomic_DNA"/>
</dbReference>
<reference evidence="1 2" key="1">
    <citation type="journal article" date="2020" name="Harmful Algae">
        <title>Molecular and morphological characterization of a novel dihydroanatoxin-a producing Microcoleus species (cyanobacteria) from the Russian River, California, USA.</title>
        <authorList>
            <person name="Conklin K.Y."/>
            <person name="Stancheva R."/>
            <person name="Otten T.G."/>
            <person name="Fadness R."/>
            <person name="Boyer G.L."/>
            <person name="Read B."/>
            <person name="Zhang X."/>
            <person name="Sheath R.G."/>
        </authorList>
    </citation>
    <scope>NUCLEOTIDE SEQUENCE [LARGE SCALE GENOMIC DNA]</scope>
    <source>
        <strain evidence="1 2">PTRS2</strain>
    </source>
</reference>
<keyword evidence="2" id="KW-1185">Reference proteome</keyword>
<sequence>MSSSPYRKQNSKSDAVSVTLTDEVGRSLTCNIEYSMDLEGQEYALLLPIDSPVEIFTWNGDETTDEAAVPVEDETEIDKIFDTARVVLQEQNLTLRRTAVTLTVIGELPDFPDEDAEPDADPEQESDFEELMWLTSFYHEEQEYAIYTPLDPFFILARMNDDGQPELLSEEEFERLEPMLPMLEDQFFDELD</sequence>
<protein>
    <submittedName>
        <fullName evidence="1">DUF3727 domain-containing protein</fullName>
    </submittedName>
</protein>
<proteinExistence type="predicted"/>
<name>A0ABU8YJX9_9CYAN</name>
<dbReference type="RefSeq" id="WP_340520401.1">
    <property type="nucleotide sequence ID" value="NZ_JBBLXS010000066.1"/>
</dbReference>
<dbReference type="PANTHER" id="PTHR36061:SF3">
    <property type="entry name" value="OS04G0692200 PROTEIN"/>
    <property type="match status" value="1"/>
</dbReference>
<comment type="caution">
    <text evidence="1">The sequence shown here is derived from an EMBL/GenBank/DDBJ whole genome shotgun (WGS) entry which is preliminary data.</text>
</comment>
<evidence type="ECO:0000313" key="1">
    <source>
        <dbReference type="EMBL" id="MEK0184676.1"/>
    </source>
</evidence>
<gene>
    <name evidence="1" type="ORF">WMG39_07365</name>
</gene>
<dbReference type="InterPro" id="IPR022203">
    <property type="entry name" value="DUF3727"/>
</dbReference>
<dbReference type="Proteomes" id="UP001384579">
    <property type="component" value="Unassembled WGS sequence"/>
</dbReference>
<accession>A0ABU8YJX9</accession>
<dbReference type="PANTHER" id="PTHR36061">
    <property type="match status" value="1"/>
</dbReference>
<dbReference type="Pfam" id="PF12527">
    <property type="entry name" value="DUF3727"/>
    <property type="match status" value="1"/>
</dbReference>
<dbReference type="InterPro" id="IPR009711">
    <property type="entry name" value="UPF0473"/>
</dbReference>
<organism evidence="1 2">
    <name type="scientific">Microcoleus anatoxicus PTRS2</name>
    <dbReference type="NCBI Taxonomy" id="2705321"/>
    <lineage>
        <taxon>Bacteria</taxon>
        <taxon>Bacillati</taxon>
        <taxon>Cyanobacteriota</taxon>
        <taxon>Cyanophyceae</taxon>
        <taxon>Oscillatoriophycideae</taxon>
        <taxon>Oscillatoriales</taxon>
        <taxon>Microcoleaceae</taxon>
        <taxon>Microcoleus</taxon>
        <taxon>Microcoleus anatoxicus</taxon>
    </lineage>
</organism>
<dbReference type="Pfam" id="PF06949">
    <property type="entry name" value="DUF1292"/>
    <property type="match status" value="1"/>
</dbReference>
<evidence type="ECO:0000313" key="2">
    <source>
        <dbReference type="Proteomes" id="UP001384579"/>
    </source>
</evidence>